<name>A0A1K0JJN3_CUPNE</name>
<evidence type="ECO:0000313" key="1">
    <source>
        <dbReference type="EMBL" id="SCU84823.1"/>
    </source>
</evidence>
<gene>
    <name evidence="1" type="ORF">CNECB9_4370029</name>
</gene>
<accession>A0A1K0JJN3</accession>
<reference evidence="1" key="1">
    <citation type="submission" date="2016-09" db="EMBL/GenBank/DDBJ databases">
        <authorList>
            <person name="Capua I."/>
            <person name="De Benedictis P."/>
            <person name="Joannis T."/>
            <person name="Lombin L.H."/>
            <person name="Cattoli G."/>
        </authorList>
    </citation>
    <scope>NUCLEOTIDE SEQUENCE</scope>
    <source>
        <strain evidence="1">B9</strain>
    </source>
</reference>
<sequence length="111" mass="12019">MQKAITLRVPQAYQAAAELVAPLQAAASALVASCMAPGVVSELRLAREICALYEWLALLRLRHERPPFSIHTASVRGEAVAVSEVAECSLPFCSLLHFGELRLTGRSFISN</sequence>
<dbReference type="AlphaFoldDB" id="A0A1K0JJN3"/>
<proteinExistence type="predicted"/>
<dbReference type="PROSITE" id="PS51257">
    <property type="entry name" value="PROKAR_LIPOPROTEIN"/>
    <property type="match status" value="1"/>
</dbReference>
<protein>
    <submittedName>
        <fullName evidence="1">Uncharacterized protein</fullName>
    </submittedName>
</protein>
<dbReference type="EMBL" id="FMSH01000376">
    <property type="protein sequence ID" value="SCU84823.1"/>
    <property type="molecule type" value="Genomic_DNA"/>
</dbReference>
<organism evidence="1">
    <name type="scientific">Cupriavidus necator</name>
    <name type="common">Alcaligenes eutrophus</name>
    <name type="synonym">Ralstonia eutropha</name>
    <dbReference type="NCBI Taxonomy" id="106590"/>
    <lineage>
        <taxon>Bacteria</taxon>
        <taxon>Pseudomonadati</taxon>
        <taxon>Pseudomonadota</taxon>
        <taxon>Betaproteobacteria</taxon>
        <taxon>Burkholderiales</taxon>
        <taxon>Burkholderiaceae</taxon>
        <taxon>Cupriavidus</taxon>
    </lineage>
</organism>